<evidence type="ECO:0000259" key="2">
    <source>
        <dbReference type="Pfam" id="PF14977"/>
    </source>
</evidence>
<evidence type="ECO:0000313" key="3">
    <source>
        <dbReference type="EMBL" id="KPJ09102.1"/>
    </source>
</evidence>
<dbReference type="InParanoid" id="A0A194QUF8"/>
<protein>
    <recommendedName>
        <fullName evidence="2">FAM194 C-terminal domain-containing protein</fullName>
    </recommendedName>
</protein>
<keyword evidence="4" id="KW-1185">Reference proteome</keyword>
<dbReference type="EMBL" id="KQ461108">
    <property type="protein sequence ID" value="KPJ09102.1"/>
    <property type="molecule type" value="Genomic_DNA"/>
</dbReference>
<sequence>MSAMQIDIATDPEPYLLEKLPEKLETTDYSNYDKSFIDGKTNQISHVPFDKTKNIERKQKKSEVNKKKYTTEAIDSNNKDKYEFKNKAKNTEKKQKEGVINKLKDNKEDITLTVKDKRKHEFKIPVAKDVIEQSKREKKTKNKMHSDNIKENGFDIDLKKIKVQNKSLNQLEKMVLNQKKRKRASQYNIKSFKIPGIGELPPLPVKKFKELASNDSGSIIECKRSDKDFTEVIEGNFIVRYKRSHGRVEAETKKPLFFNVTHTFGDESLSDMNLRSQDELFGKYRLSNRKYVENGWTVLPTLTFIRRVNIYKMIPSSPKLDWLGSHKNEDVIFYETGEVLAEVYDNGLFKWFYRDGNVALDFIDVCDNETNATKAYVVYDTVTKNKRRCEDKVKALASFDDTGHGVVYDPFGCTRIKYNQEEGVLFDRHIGSPCHWKWNALNEPPKIHVEHMFEFLTPLDPYIENLGVGTNKSNTLNGEEKGSLPRSQIKISSEFEDERREIELNNVIREKSMKIFMNYKPFEIRSKIFKLNYHFSLRVLGQSKIYILFRDGKISLKLNVGMKLISNEVIDIKAVDNDKINMQEKIYK</sequence>
<dbReference type="STRING" id="76193.A0A194QUF8"/>
<gene>
    <name evidence="3" type="ORF">RR48_15243</name>
</gene>
<name>A0A194QUF8_PAPMA</name>
<dbReference type="Proteomes" id="UP000053240">
    <property type="component" value="Unassembled WGS sequence"/>
</dbReference>
<dbReference type="Pfam" id="PF14977">
    <property type="entry name" value="FAM194"/>
    <property type="match status" value="1"/>
</dbReference>
<accession>A0A194QUF8</accession>
<reference evidence="3 4" key="1">
    <citation type="journal article" date="2015" name="Nat. Commun.">
        <title>Outbred genome sequencing and CRISPR/Cas9 gene editing in butterflies.</title>
        <authorList>
            <person name="Li X."/>
            <person name="Fan D."/>
            <person name="Zhang W."/>
            <person name="Liu G."/>
            <person name="Zhang L."/>
            <person name="Zhao L."/>
            <person name="Fang X."/>
            <person name="Chen L."/>
            <person name="Dong Y."/>
            <person name="Chen Y."/>
            <person name="Ding Y."/>
            <person name="Zhao R."/>
            <person name="Feng M."/>
            <person name="Zhu Y."/>
            <person name="Feng Y."/>
            <person name="Jiang X."/>
            <person name="Zhu D."/>
            <person name="Xiang H."/>
            <person name="Feng X."/>
            <person name="Li S."/>
            <person name="Wang J."/>
            <person name="Zhang G."/>
            <person name="Kronforst M.R."/>
            <person name="Wang W."/>
        </authorList>
    </citation>
    <scope>NUCLEOTIDE SEQUENCE [LARGE SCALE GENOMIC DNA]</scope>
    <source>
        <strain evidence="3">Ya'a_city_454_Pm</strain>
        <tissue evidence="3">Whole body</tissue>
    </source>
</reference>
<proteinExistence type="predicted"/>
<dbReference type="AlphaFoldDB" id="A0A194QUF8"/>
<feature type="domain" description="FAM194 C-terminal" evidence="2">
    <location>
        <begin position="330"/>
        <end position="442"/>
    </location>
</feature>
<dbReference type="InterPro" id="IPR029281">
    <property type="entry name" value="FAM194_C"/>
</dbReference>
<evidence type="ECO:0000256" key="1">
    <source>
        <dbReference type="SAM" id="MobiDB-lite"/>
    </source>
</evidence>
<organism evidence="3 4">
    <name type="scientific">Papilio machaon</name>
    <name type="common">Old World swallowtail butterfly</name>
    <dbReference type="NCBI Taxonomy" id="76193"/>
    <lineage>
        <taxon>Eukaryota</taxon>
        <taxon>Metazoa</taxon>
        <taxon>Ecdysozoa</taxon>
        <taxon>Arthropoda</taxon>
        <taxon>Hexapoda</taxon>
        <taxon>Insecta</taxon>
        <taxon>Pterygota</taxon>
        <taxon>Neoptera</taxon>
        <taxon>Endopterygota</taxon>
        <taxon>Lepidoptera</taxon>
        <taxon>Glossata</taxon>
        <taxon>Ditrysia</taxon>
        <taxon>Papilionoidea</taxon>
        <taxon>Papilionidae</taxon>
        <taxon>Papilioninae</taxon>
        <taxon>Papilio</taxon>
    </lineage>
</organism>
<feature type="region of interest" description="Disordered" evidence="1">
    <location>
        <begin position="48"/>
        <end position="68"/>
    </location>
</feature>
<evidence type="ECO:0000313" key="4">
    <source>
        <dbReference type="Proteomes" id="UP000053240"/>
    </source>
</evidence>